<dbReference type="RefSeq" id="WP_367953196.1">
    <property type="nucleotide sequence ID" value="NZ_JBDPGJ010000002.1"/>
</dbReference>
<feature type="transmembrane region" description="Helical" evidence="2">
    <location>
        <begin position="447"/>
        <end position="467"/>
    </location>
</feature>
<feature type="transmembrane region" description="Helical" evidence="2">
    <location>
        <begin position="269"/>
        <end position="295"/>
    </location>
</feature>
<evidence type="ECO:0000259" key="3">
    <source>
        <dbReference type="Pfam" id="PF06808"/>
    </source>
</evidence>
<accession>A0ABV3SGX5</accession>
<keyword evidence="5" id="KW-1185">Reference proteome</keyword>
<dbReference type="Pfam" id="PF06808">
    <property type="entry name" value="DctM"/>
    <property type="match status" value="1"/>
</dbReference>
<evidence type="ECO:0000313" key="5">
    <source>
        <dbReference type="Proteomes" id="UP001556692"/>
    </source>
</evidence>
<feature type="transmembrane region" description="Helical" evidence="2">
    <location>
        <begin position="532"/>
        <end position="550"/>
    </location>
</feature>
<dbReference type="Proteomes" id="UP001556692">
    <property type="component" value="Unassembled WGS sequence"/>
</dbReference>
<reference evidence="4 5" key="1">
    <citation type="submission" date="2024-05" db="EMBL/GenBank/DDBJ databases">
        <authorList>
            <person name="Jiang F."/>
        </authorList>
    </citation>
    <scope>NUCLEOTIDE SEQUENCE [LARGE SCALE GENOMIC DNA]</scope>
    <source>
        <strain evidence="4 5">LZ166</strain>
    </source>
</reference>
<dbReference type="InterPro" id="IPR010656">
    <property type="entry name" value="DctM"/>
</dbReference>
<feature type="transmembrane region" description="Helical" evidence="2">
    <location>
        <begin position="21"/>
        <end position="41"/>
    </location>
</feature>
<proteinExistence type="predicted"/>
<feature type="transmembrane region" description="Helical" evidence="2">
    <location>
        <begin position="137"/>
        <end position="156"/>
    </location>
</feature>
<feature type="transmembrane region" description="Helical" evidence="2">
    <location>
        <begin position="562"/>
        <end position="586"/>
    </location>
</feature>
<evidence type="ECO:0000256" key="2">
    <source>
        <dbReference type="SAM" id="Phobius"/>
    </source>
</evidence>
<dbReference type="PANTHER" id="PTHR43849">
    <property type="entry name" value="BLL3936 PROTEIN"/>
    <property type="match status" value="1"/>
</dbReference>
<feature type="transmembrane region" description="Helical" evidence="2">
    <location>
        <begin position="47"/>
        <end position="67"/>
    </location>
</feature>
<keyword evidence="1" id="KW-0997">Cell inner membrane</keyword>
<dbReference type="NCBIfam" id="TIGR02123">
    <property type="entry name" value="TRAP_fused"/>
    <property type="match status" value="1"/>
</dbReference>
<feature type="transmembrane region" description="Helical" evidence="2">
    <location>
        <begin position="616"/>
        <end position="634"/>
    </location>
</feature>
<feature type="transmembrane region" description="Helical" evidence="2">
    <location>
        <begin position="79"/>
        <end position="97"/>
    </location>
</feature>
<gene>
    <name evidence="4" type="ORF">ABGN05_06420</name>
</gene>
<feature type="transmembrane region" description="Helical" evidence="2">
    <location>
        <begin position="307"/>
        <end position="324"/>
    </location>
</feature>
<feature type="transmembrane region" description="Helical" evidence="2">
    <location>
        <begin position="500"/>
        <end position="520"/>
    </location>
</feature>
<protein>
    <submittedName>
        <fullName evidence="4">TRAP transporter fused permease subunit</fullName>
    </submittedName>
</protein>
<evidence type="ECO:0000256" key="1">
    <source>
        <dbReference type="RuleBase" id="RU369079"/>
    </source>
</evidence>
<comment type="subcellular location">
    <subcellularLocation>
        <location evidence="1">Cell inner membrane</location>
        <topology evidence="1">Multi-pass membrane protein</topology>
    </subcellularLocation>
</comment>
<sequence>MPPTVRVRNLILGADKVELSPITRAVAIALAVPLAVFEFWLALYGNVSPIVLGLAFVTPLFVIALLTTSGVTGRTYLSYWDVSLAIATALSGSYLLTQAGALSEWILGISRFDVLGQISGAVLIIVTFVLMKRCIGLGMTVMVGILFGYVAFGHLLPGVFYHRPFGVPEIIEQSIISINGGLFGAPVAAAAVYVYLFVVFGKMLEVSGGGQFFFNLAALVAGRRQGGVAKVAVVSSGLFGMISGSPTADIMTTGSVTVPMMKKVGYPAVMAGAIETVASVGGSFLPPVMGAVVFVLVEFTGISYSEVIKASIVIALLYYLSVYLQVHHYSTMHGYGRLPDDQILTFWSVMREGWMFVIPLGTLVVMIEQGFTPQYSVTVGIILTIFFSWFNKAKELRIGPKKLLNVIVEATVMLAPLVAAVAGAGLVEQSLNVTGLASKISFQLFEMTQGMPVLILMLAGVITIILGMGMPVTAVYTLAAVLLAPGLVQAGFGLLASHLFLVWFAVASHITPPVAVAAYVASTIAKASPMEVANASVRLGMVAFLLPFAFTVRSGLLMDGTWAEICLDVGLTAAAIYILAAASIGFCRSRISPLIRIALVPCALTALFAWSMPLLAVTAAVAGCAILTLNHLYARRNAEPAAEPPVETMVKLDADMRR</sequence>
<keyword evidence="2" id="KW-0812">Transmembrane</keyword>
<dbReference type="InterPro" id="IPR011853">
    <property type="entry name" value="TRAP_DctM-Dct_fused"/>
</dbReference>
<keyword evidence="2" id="KW-0472">Membrane</keyword>
<evidence type="ECO:0000313" key="4">
    <source>
        <dbReference type="EMBL" id="MEX0405294.1"/>
    </source>
</evidence>
<keyword evidence="2" id="KW-1133">Transmembrane helix</keyword>
<dbReference type="PANTHER" id="PTHR43849:SF2">
    <property type="entry name" value="BLL3936 PROTEIN"/>
    <property type="match status" value="1"/>
</dbReference>
<comment type="function">
    <text evidence="1">Part of the tripartite ATP-independent periplasmic (TRAP) transport system.</text>
</comment>
<feature type="transmembrane region" description="Helical" evidence="2">
    <location>
        <begin position="403"/>
        <end position="427"/>
    </location>
</feature>
<keyword evidence="1" id="KW-1003">Cell membrane</keyword>
<feature type="transmembrane region" description="Helical" evidence="2">
    <location>
        <begin position="109"/>
        <end position="130"/>
    </location>
</feature>
<name>A0ABV3SGX5_9HYPH</name>
<feature type="domain" description="TRAP C4-dicarboxylate transport system permease DctM subunit" evidence="3">
    <location>
        <begin position="124"/>
        <end position="545"/>
    </location>
</feature>
<keyword evidence="1" id="KW-0813">Transport</keyword>
<comment type="caution">
    <text evidence="4">The sequence shown here is derived from an EMBL/GenBank/DDBJ whole genome shotgun (WGS) entry which is preliminary data.</text>
</comment>
<dbReference type="EMBL" id="JBDPGJ010000002">
    <property type="protein sequence ID" value="MEX0405294.1"/>
    <property type="molecule type" value="Genomic_DNA"/>
</dbReference>
<feature type="transmembrane region" description="Helical" evidence="2">
    <location>
        <begin position="176"/>
        <end position="198"/>
    </location>
</feature>
<feature type="transmembrane region" description="Helical" evidence="2">
    <location>
        <begin position="373"/>
        <end position="391"/>
    </location>
</feature>
<organism evidence="4 5">
    <name type="scientific">Aquibium pacificus</name>
    <dbReference type="NCBI Taxonomy" id="3153579"/>
    <lineage>
        <taxon>Bacteria</taxon>
        <taxon>Pseudomonadati</taxon>
        <taxon>Pseudomonadota</taxon>
        <taxon>Alphaproteobacteria</taxon>
        <taxon>Hyphomicrobiales</taxon>
        <taxon>Phyllobacteriaceae</taxon>
        <taxon>Aquibium</taxon>
    </lineage>
</organism>
<feature type="transmembrane region" description="Helical" evidence="2">
    <location>
        <begin position="474"/>
        <end position="494"/>
    </location>
</feature>